<evidence type="ECO:0000313" key="4">
    <source>
        <dbReference type="Proteomes" id="UP000193689"/>
    </source>
</evidence>
<organism evidence="3 4">
    <name type="scientific">Pseudomassariella vexata</name>
    <dbReference type="NCBI Taxonomy" id="1141098"/>
    <lineage>
        <taxon>Eukaryota</taxon>
        <taxon>Fungi</taxon>
        <taxon>Dikarya</taxon>
        <taxon>Ascomycota</taxon>
        <taxon>Pezizomycotina</taxon>
        <taxon>Sordariomycetes</taxon>
        <taxon>Xylariomycetidae</taxon>
        <taxon>Amphisphaeriales</taxon>
        <taxon>Pseudomassariaceae</taxon>
        <taxon>Pseudomassariella</taxon>
    </lineage>
</organism>
<gene>
    <name evidence="3" type="ORF">BCR38DRAFT_522593</name>
</gene>
<feature type="compositionally biased region" description="Basic and acidic residues" evidence="1">
    <location>
        <begin position="23"/>
        <end position="46"/>
    </location>
</feature>
<proteinExistence type="predicted"/>
<protein>
    <submittedName>
        <fullName evidence="3">Uncharacterized protein</fullName>
    </submittedName>
</protein>
<evidence type="ECO:0000313" key="3">
    <source>
        <dbReference type="EMBL" id="ORY67719.1"/>
    </source>
</evidence>
<sequence>MKFSAVVLLSIVGVGIAAPAPWSDKRDPAPKPWSDKEKRWDEKRWEEKRWDDKRWDDKRWDDKRWDEKRWDEKRWDEKAKKAVDPNYPGRTDLV</sequence>
<dbReference type="EMBL" id="MCFJ01000004">
    <property type="protein sequence ID" value="ORY67719.1"/>
    <property type="molecule type" value="Genomic_DNA"/>
</dbReference>
<feature type="region of interest" description="Disordered" evidence="1">
    <location>
        <begin position="19"/>
        <end position="46"/>
    </location>
</feature>
<keyword evidence="4" id="KW-1185">Reference proteome</keyword>
<dbReference type="InParanoid" id="A0A1Y2E858"/>
<evidence type="ECO:0000256" key="1">
    <source>
        <dbReference type="SAM" id="MobiDB-lite"/>
    </source>
</evidence>
<accession>A0A1Y2E858</accession>
<dbReference type="RefSeq" id="XP_040718343.1">
    <property type="nucleotide sequence ID" value="XM_040865237.1"/>
</dbReference>
<feature type="signal peptide" evidence="2">
    <location>
        <begin position="1"/>
        <end position="17"/>
    </location>
</feature>
<dbReference type="GeneID" id="63781449"/>
<feature type="chain" id="PRO_5013299541" evidence="2">
    <location>
        <begin position="18"/>
        <end position="94"/>
    </location>
</feature>
<dbReference type="AlphaFoldDB" id="A0A1Y2E858"/>
<dbReference type="Proteomes" id="UP000193689">
    <property type="component" value="Unassembled WGS sequence"/>
</dbReference>
<comment type="caution">
    <text evidence="3">The sequence shown here is derived from an EMBL/GenBank/DDBJ whole genome shotgun (WGS) entry which is preliminary data.</text>
</comment>
<keyword evidence="2" id="KW-0732">Signal</keyword>
<reference evidence="3 4" key="1">
    <citation type="submission" date="2016-07" db="EMBL/GenBank/DDBJ databases">
        <title>Pervasive Adenine N6-methylation of Active Genes in Fungi.</title>
        <authorList>
            <consortium name="DOE Joint Genome Institute"/>
            <person name="Mondo S.J."/>
            <person name="Dannebaum R.O."/>
            <person name="Kuo R.C."/>
            <person name="Labutti K."/>
            <person name="Haridas S."/>
            <person name="Kuo A."/>
            <person name="Salamov A."/>
            <person name="Ahrendt S.R."/>
            <person name="Lipzen A."/>
            <person name="Sullivan W."/>
            <person name="Andreopoulos W.B."/>
            <person name="Clum A."/>
            <person name="Lindquist E."/>
            <person name="Daum C."/>
            <person name="Ramamoorthy G.K."/>
            <person name="Gryganskyi A."/>
            <person name="Culley D."/>
            <person name="Magnuson J.K."/>
            <person name="James T.Y."/>
            <person name="O'Malley M.A."/>
            <person name="Stajich J.E."/>
            <person name="Spatafora J.W."/>
            <person name="Visel A."/>
            <person name="Grigoriev I.V."/>
        </authorList>
    </citation>
    <scope>NUCLEOTIDE SEQUENCE [LARGE SCALE GENOMIC DNA]</scope>
    <source>
        <strain evidence="3 4">CBS 129021</strain>
    </source>
</reference>
<evidence type="ECO:0000256" key="2">
    <source>
        <dbReference type="SAM" id="SignalP"/>
    </source>
</evidence>
<name>A0A1Y2E858_9PEZI</name>